<dbReference type="Proteomes" id="UP001597391">
    <property type="component" value="Unassembled WGS sequence"/>
</dbReference>
<feature type="transmembrane region" description="Helical" evidence="2">
    <location>
        <begin position="44"/>
        <end position="65"/>
    </location>
</feature>
<accession>A0ABW5XHD4</accession>
<keyword evidence="2" id="KW-0812">Transmembrane</keyword>
<dbReference type="RefSeq" id="WP_377466360.1">
    <property type="nucleotide sequence ID" value="NZ_JBHUOP010000003.1"/>
</dbReference>
<protein>
    <submittedName>
        <fullName evidence="3">Uncharacterized protein</fullName>
    </submittedName>
</protein>
<feature type="transmembrane region" description="Helical" evidence="2">
    <location>
        <begin position="20"/>
        <end position="38"/>
    </location>
</feature>
<keyword evidence="1" id="KW-0175">Coiled coil</keyword>
<evidence type="ECO:0000313" key="3">
    <source>
        <dbReference type="EMBL" id="MFD2840504.1"/>
    </source>
</evidence>
<evidence type="ECO:0000256" key="2">
    <source>
        <dbReference type="SAM" id="Phobius"/>
    </source>
</evidence>
<proteinExistence type="predicted"/>
<comment type="caution">
    <text evidence="3">The sequence shown here is derived from an EMBL/GenBank/DDBJ whole genome shotgun (WGS) entry which is preliminary data.</text>
</comment>
<keyword evidence="2" id="KW-1133">Transmembrane helix</keyword>
<name>A0ABW5XHD4_9MICO</name>
<dbReference type="EMBL" id="JBHUOP010000003">
    <property type="protein sequence ID" value="MFD2840504.1"/>
    <property type="molecule type" value="Genomic_DNA"/>
</dbReference>
<keyword evidence="4" id="KW-1185">Reference proteome</keyword>
<gene>
    <name evidence="3" type="ORF">ACFSYH_07970</name>
</gene>
<evidence type="ECO:0000256" key="1">
    <source>
        <dbReference type="SAM" id="Coils"/>
    </source>
</evidence>
<organism evidence="3 4">
    <name type="scientific">Populibacterium corticicola</name>
    <dbReference type="NCBI Taxonomy" id="1812826"/>
    <lineage>
        <taxon>Bacteria</taxon>
        <taxon>Bacillati</taxon>
        <taxon>Actinomycetota</taxon>
        <taxon>Actinomycetes</taxon>
        <taxon>Micrococcales</taxon>
        <taxon>Jonesiaceae</taxon>
        <taxon>Populibacterium</taxon>
    </lineage>
</organism>
<evidence type="ECO:0000313" key="4">
    <source>
        <dbReference type="Proteomes" id="UP001597391"/>
    </source>
</evidence>
<keyword evidence="2" id="KW-0472">Membrane</keyword>
<feature type="coiled-coil region" evidence="1">
    <location>
        <begin position="67"/>
        <end position="104"/>
    </location>
</feature>
<reference evidence="4" key="1">
    <citation type="journal article" date="2019" name="Int. J. Syst. Evol. Microbiol.">
        <title>The Global Catalogue of Microorganisms (GCM) 10K type strain sequencing project: providing services to taxonomists for standard genome sequencing and annotation.</title>
        <authorList>
            <consortium name="The Broad Institute Genomics Platform"/>
            <consortium name="The Broad Institute Genome Sequencing Center for Infectious Disease"/>
            <person name="Wu L."/>
            <person name="Ma J."/>
        </authorList>
    </citation>
    <scope>NUCLEOTIDE SEQUENCE [LARGE SCALE GENOMIC DNA]</scope>
    <source>
        <strain evidence="4">KCTC 33576</strain>
    </source>
</reference>
<sequence length="114" mass="12320">MEAATRLWEQKIDFGGNGYFVVATILSLIAAVIMIAVSEKSSDAAGVSAVLLVLAVAAITVGLSVRIRRAKADAETQRAILRQLARQNQQNEEIIERLHNMNAAMEAFGIIDPN</sequence>